<dbReference type="STRING" id="872970.SAMN04488134_104138"/>
<dbReference type="Pfam" id="PF01521">
    <property type="entry name" value="Fe-S_biosyn"/>
    <property type="match status" value="1"/>
</dbReference>
<evidence type="ECO:0000313" key="4">
    <source>
        <dbReference type="Proteomes" id="UP000199300"/>
    </source>
</evidence>
<dbReference type="SUPFAM" id="SSF89360">
    <property type="entry name" value="HesB-like domain"/>
    <property type="match status" value="1"/>
</dbReference>
<dbReference type="InterPro" id="IPR000361">
    <property type="entry name" value="ATAP_core_dom"/>
</dbReference>
<dbReference type="AlphaFoldDB" id="A0A1H8MFL8"/>
<feature type="domain" description="Core" evidence="2">
    <location>
        <begin position="1"/>
        <end position="90"/>
    </location>
</feature>
<organism evidence="3 4">
    <name type="scientific">Amphibacillus marinus</name>
    <dbReference type="NCBI Taxonomy" id="872970"/>
    <lineage>
        <taxon>Bacteria</taxon>
        <taxon>Bacillati</taxon>
        <taxon>Bacillota</taxon>
        <taxon>Bacilli</taxon>
        <taxon>Bacillales</taxon>
        <taxon>Bacillaceae</taxon>
        <taxon>Amphibacillus</taxon>
    </lineage>
</organism>
<dbReference type="Proteomes" id="UP000199300">
    <property type="component" value="Unassembled WGS sequence"/>
</dbReference>
<evidence type="ECO:0000313" key="3">
    <source>
        <dbReference type="EMBL" id="SEO16113.1"/>
    </source>
</evidence>
<accession>A0A1H8MFL8</accession>
<dbReference type="EMBL" id="FODJ01000004">
    <property type="protein sequence ID" value="SEO16113.1"/>
    <property type="molecule type" value="Genomic_DNA"/>
</dbReference>
<gene>
    <name evidence="3" type="ORF">SAMN04488134_104138</name>
</gene>
<evidence type="ECO:0000259" key="2">
    <source>
        <dbReference type="Pfam" id="PF01521"/>
    </source>
</evidence>
<dbReference type="RefSeq" id="WP_091496569.1">
    <property type="nucleotide sequence ID" value="NZ_FODJ01000004.1"/>
</dbReference>
<proteinExistence type="inferred from homology"/>
<protein>
    <submittedName>
        <fullName evidence="3">Uncharacterized protein YneR</fullName>
    </submittedName>
</protein>
<comment type="similarity">
    <text evidence="1">Belongs to the HesB/IscA family.</text>
</comment>
<sequence length="96" mass="10914">MEINISQPAYKWLVDELELTDGDAIRFFVRYGGHSGAQAGFSLGISKNDTPFEPAVEVEVAGVNFFIEAKDEWYFDGKDLKVKYSRNRSEIEFALE</sequence>
<dbReference type="InterPro" id="IPR035903">
    <property type="entry name" value="HesB-like_dom_sf"/>
</dbReference>
<dbReference type="PIRSF" id="PIRSF034852">
    <property type="entry name" value="UCP034852"/>
    <property type="match status" value="1"/>
</dbReference>
<dbReference type="InterPro" id="IPR008326">
    <property type="entry name" value="PdhI-like"/>
</dbReference>
<name>A0A1H8MFL8_9BACI</name>
<evidence type="ECO:0000256" key="1">
    <source>
        <dbReference type="ARBA" id="ARBA00006718"/>
    </source>
</evidence>
<reference evidence="3 4" key="1">
    <citation type="submission" date="2016-10" db="EMBL/GenBank/DDBJ databases">
        <authorList>
            <person name="de Groot N.N."/>
        </authorList>
    </citation>
    <scope>NUCLEOTIDE SEQUENCE [LARGE SCALE GENOMIC DNA]</scope>
    <source>
        <strain evidence="3 4">CGMCC 1.10434</strain>
    </source>
</reference>
<dbReference type="OrthoDB" id="1645729at2"/>
<keyword evidence="4" id="KW-1185">Reference proteome</keyword>